<dbReference type="CDD" id="cd24142">
    <property type="entry name" value="ACL4-like"/>
    <property type="match status" value="1"/>
</dbReference>
<feature type="region of interest" description="Disordered" evidence="1">
    <location>
        <begin position="1"/>
        <end position="27"/>
    </location>
</feature>
<gene>
    <name evidence="2" type="ORF">PSNMU_V1.4_AUG-EV-PASAV3_0025260</name>
</gene>
<dbReference type="Proteomes" id="UP000291116">
    <property type="component" value="Unassembled WGS sequence"/>
</dbReference>
<accession>A0A448Z188</accession>
<name>A0A448Z188_9STRA</name>
<evidence type="ECO:0000313" key="2">
    <source>
        <dbReference type="EMBL" id="VEU35780.1"/>
    </source>
</evidence>
<organism evidence="2 3">
    <name type="scientific">Pseudo-nitzschia multistriata</name>
    <dbReference type="NCBI Taxonomy" id="183589"/>
    <lineage>
        <taxon>Eukaryota</taxon>
        <taxon>Sar</taxon>
        <taxon>Stramenopiles</taxon>
        <taxon>Ochrophyta</taxon>
        <taxon>Bacillariophyta</taxon>
        <taxon>Bacillariophyceae</taxon>
        <taxon>Bacillariophycidae</taxon>
        <taxon>Bacillariales</taxon>
        <taxon>Bacillariaceae</taxon>
        <taxon>Pseudo-nitzschia</taxon>
    </lineage>
</organism>
<dbReference type="AlphaFoldDB" id="A0A448Z188"/>
<feature type="compositionally biased region" description="Basic residues" evidence="1">
    <location>
        <begin position="10"/>
        <end position="22"/>
    </location>
</feature>
<dbReference type="EMBL" id="CAACVS010000069">
    <property type="protein sequence ID" value="VEU35780.1"/>
    <property type="molecule type" value="Genomic_DNA"/>
</dbReference>
<sequence>MTSRFENVRLRKSTKKGKKTKKKAPESSIDDLLKAASAAMESLDVERAYETYSHAATRLQGADNEKHGVEDLIHVLEKMGELQVSMGDQDLAKDHFVRCLGLLEERGKKDSAKDMSYYETRSNLCFYIGQLSLEKEALDAYQNGITSLEKCMQLVADGQEIVAMQDESDETTNHNEEAILKQKLSGAYCNIAELYLTDLCEEETAESDCEQYLEKALQLKDSDGEPLVDALQTMASLRLSQQERQSEAIPFVLRAYEKQRVGSEALATLVGLGEKTTDDDAASKGQAQELLEVEAANNLPEFEFRCQTAKLLLECAGLDREESGGTDQANECIAAAISVLGSLLAQNDEVIEIWYLTGCAFAAKQPPLVDAAKFYLERAKEMLTDIQKALKDELQYADDSEKQELQEQLEMNATQMSDVQSKLGALPDAVEDMEEG</sequence>
<reference evidence="2 3" key="1">
    <citation type="submission" date="2019-01" db="EMBL/GenBank/DDBJ databases">
        <authorList>
            <person name="Ferrante I. M."/>
        </authorList>
    </citation>
    <scope>NUCLEOTIDE SEQUENCE [LARGE SCALE GENOMIC DNA]</scope>
    <source>
        <strain evidence="2 3">B856</strain>
    </source>
</reference>
<protein>
    <submittedName>
        <fullName evidence="2">Uncharacterized protein</fullName>
    </submittedName>
</protein>
<evidence type="ECO:0000313" key="3">
    <source>
        <dbReference type="Proteomes" id="UP000291116"/>
    </source>
</evidence>
<dbReference type="OrthoDB" id="1914839at2759"/>
<keyword evidence="3" id="KW-1185">Reference proteome</keyword>
<evidence type="ECO:0000256" key="1">
    <source>
        <dbReference type="SAM" id="MobiDB-lite"/>
    </source>
</evidence>
<proteinExistence type="predicted"/>